<dbReference type="RefSeq" id="WP_241712130.1">
    <property type="nucleotide sequence ID" value="NZ_JALBUF010000001.1"/>
</dbReference>
<name>A0A9X2ACP6_9BACL</name>
<feature type="domain" description="Damage-control phosphatase ARMT1-like metal-binding" evidence="1">
    <location>
        <begin position="3"/>
        <end position="277"/>
    </location>
</feature>
<dbReference type="InterPro" id="IPR014444">
    <property type="entry name" value="PH1575-like"/>
</dbReference>
<reference evidence="2" key="1">
    <citation type="submission" date="2022-03" db="EMBL/GenBank/DDBJ databases">
        <title>Draft Genome Sequence of Firmicute Strain S0AB, a Heterotrophic Iron/Sulfur-Oxidizing Extreme Acidophile.</title>
        <authorList>
            <person name="Vergara E."/>
            <person name="Pakostova E."/>
            <person name="Johnson D.B."/>
            <person name="Holmes D.S."/>
        </authorList>
    </citation>
    <scope>NUCLEOTIDE SEQUENCE</scope>
    <source>
        <strain evidence="2">S0AB</strain>
    </source>
</reference>
<accession>A0A9X2ACP6</accession>
<dbReference type="PIRSF" id="PIRSF006593">
    <property type="entry name" value="UCP006593"/>
    <property type="match status" value="1"/>
</dbReference>
<dbReference type="InterPro" id="IPR036075">
    <property type="entry name" value="ARMT-1-like_metal-bd_sf"/>
</dbReference>
<comment type="caution">
    <text evidence="2">The sequence shown here is derived from an EMBL/GenBank/DDBJ whole genome shotgun (WGS) entry which is preliminary data.</text>
</comment>
<sequence>MKIAKECSQCFEQQLSRTLAKRAADNECKQLHKTILASIQAYSSSDSPALPLTTLYDSVQKELQDGDPYEEEKKSANQFAETYLLTLDHTKSMTISDWLLLATAANMIDVGLESDSEVMIQGFLKASAQGFMRNDLSMLEISPQKPMKIVYLLDNCGEAVFDREAIRLLVQQGHQVTAVVKSFPFLNDVTLKEAQSIGLFDTGATVIENGLSGVGMLPTVAPQHILNLFEDADLIIAKGIAHLESVTEFSLGIPIIFLYRTKCMPSARFADVPFGENVAYLLQPSLVGRT</sequence>
<evidence type="ECO:0000313" key="2">
    <source>
        <dbReference type="EMBL" id="MCI0182545.1"/>
    </source>
</evidence>
<evidence type="ECO:0000313" key="3">
    <source>
        <dbReference type="Proteomes" id="UP001139263"/>
    </source>
</evidence>
<dbReference type="AlphaFoldDB" id="A0A9X2ACP6"/>
<dbReference type="SUPFAM" id="SSF111321">
    <property type="entry name" value="AF1104-like"/>
    <property type="match status" value="1"/>
</dbReference>
<dbReference type="Pfam" id="PF01937">
    <property type="entry name" value="ARMT1-like_dom"/>
    <property type="match status" value="1"/>
</dbReference>
<gene>
    <name evidence="2" type="ORF">MM817_00805</name>
</gene>
<dbReference type="Gene3D" id="3.40.50.10880">
    <property type="entry name" value="Uncharacterised protein PF01937, DUF89, domain 3"/>
    <property type="match status" value="1"/>
</dbReference>
<dbReference type="EMBL" id="JALBUF010000001">
    <property type="protein sequence ID" value="MCI0182545.1"/>
    <property type="molecule type" value="Genomic_DNA"/>
</dbReference>
<evidence type="ECO:0000259" key="1">
    <source>
        <dbReference type="Pfam" id="PF01937"/>
    </source>
</evidence>
<organism evidence="2 3">
    <name type="scientific">Sulfoacidibacillus ferrooxidans</name>
    <dbReference type="NCBI Taxonomy" id="2005001"/>
    <lineage>
        <taxon>Bacteria</taxon>
        <taxon>Bacillati</taxon>
        <taxon>Bacillota</taxon>
        <taxon>Bacilli</taxon>
        <taxon>Bacillales</taxon>
        <taxon>Alicyclobacillaceae</taxon>
        <taxon>Sulfoacidibacillus</taxon>
    </lineage>
</organism>
<protein>
    <recommendedName>
        <fullName evidence="1">Damage-control phosphatase ARMT1-like metal-binding domain-containing protein</fullName>
    </recommendedName>
</protein>
<proteinExistence type="predicted"/>
<dbReference type="Proteomes" id="UP001139263">
    <property type="component" value="Unassembled WGS sequence"/>
</dbReference>
<dbReference type="InterPro" id="IPR002791">
    <property type="entry name" value="ARMT1-like_metal-bd"/>
</dbReference>
<keyword evidence="3" id="KW-1185">Reference proteome</keyword>